<proteinExistence type="predicted"/>
<sequence length="182" mass="19653">MSSVNGIDVPALRETISAIAADPAKGLVSFNVLTSWAGQTRSESRVKSLHLGGTAYERDFVIAADEPEQLLGKNSAPNPQELLMAALNACMLVGYVTAAAAANVTLTKLEIETTGELDLRGFLNIDPRVKPGYDALYYIVRISGDGTLEQFDAIHQSVIRHSPNRFNIAMPIRLEAKLVVES</sequence>
<accession>A0AA41Z388</accession>
<dbReference type="Gene3D" id="3.30.300.20">
    <property type="match status" value="1"/>
</dbReference>
<dbReference type="SUPFAM" id="SSF82784">
    <property type="entry name" value="OsmC-like"/>
    <property type="match status" value="1"/>
</dbReference>
<name>A0AA41Z388_9HYPH</name>
<dbReference type="EMBL" id="JAMOIM010000037">
    <property type="protein sequence ID" value="MCW6511985.1"/>
    <property type="molecule type" value="Genomic_DNA"/>
</dbReference>
<protein>
    <submittedName>
        <fullName evidence="1">OsmC family protein</fullName>
    </submittedName>
</protein>
<dbReference type="PANTHER" id="PTHR35368">
    <property type="entry name" value="HYDROPEROXIDE REDUCTASE"/>
    <property type="match status" value="1"/>
</dbReference>
<comment type="caution">
    <text evidence="1">The sequence shown here is derived from an EMBL/GenBank/DDBJ whole genome shotgun (WGS) entry which is preliminary data.</text>
</comment>
<dbReference type="Proteomes" id="UP001165667">
    <property type="component" value="Unassembled WGS sequence"/>
</dbReference>
<dbReference type="InterPro" id="IPR052924">
    <property type="entry name" value="OsmC/Ohr_hydroprdx_reductase"/>
</dbReference>
<dbReference type="InterPro" id="IPR003718">
    <property type="entry name" value="OsmC/Ohr_fam"/>
</dbReference>
<evidence type="ECO:0000313" key="1">
    <source>
        <dbReference type="EMBL" id="MCW6511985.1"/>
    </source>
</evidence>
<gene>
    <name evidence="1" type="ORF">M8523_28970</name>
</gene>
<dbReference type="RefSeq" id="WP_282588363.1">
    <property type="nucleotide sequence ID" value="NZ_JAMOIM010000037.1"/>
</dbReference>
<organism evidence="1 2">
    <name type="scientific">Lichenifustis flavocetrariae</name>
    <dbReference type="NCBI Taxonomy" id="2949735"/>
    <lineage>
        <taxon>Bacteria</taxon>
        <taxon>Pseudomonadati</taxon>
        <taxon>Pseudomonadota</taxon>
        <taxon>Alphaproteobacteria</taxon>
        <taxon>Hyphomicrobiales</taxon>
        <taxon>Lichenihabitantaceae</taxon>
        <taxon>Lichenifustis</taxon>
    </lineage>
</organism>
<dbReference type="Pfam" id="PF02566">
    <property type="entry name" value="OsmC"/>
    <property type="match status" value="1"/>
</dbReference>
<dbReference type="InterPro" id="IPR015946">
    <property type="entry name" value="KH_dom-like_a/b"/>
</dbReference>
<reference evidence="1" key="1">
    <citation type="submission" date="2022-05" db="EMBL/GenBank/DDBJ databases">
        <authorList>
            <person name="Pankratov T."/>
        </authorList>
    </citation>
    <scope>NUCLEOTIDE SEQUENCE</scope>
    <source>
        <strain evidence="1">BP6-180914</strain>
    </source>
</reference>
<dbReference type="InterPro" id="IPR036102">
    <property type="entry name" value="OsmC/Ohrsf"/>
</dbReference>
<dbReference type="AlphaFoldDB" id="A0AA41Z388"/>
<dbReference type="PANTHER" id="PTHR35368:SF1">
    <property type="entry name" value="HYDROPEROXIDE REDUCTASE"/>
    <property type="match status" value="1"/>
</dbReference>
<keyword evidence="2" id="KW-1185">Reference proteome</keyword>
<evidence type="ECO:0000313" key="2">
    <source>
        <dbReference type="Proteomes" id="UP001165667"/>
    </source>
</evidence>